<dbReference type="EMBL" id="AZIM01007342">
    <property type="protein sequence ID" value="ETE58030.1"/>
    <property type="molecule type" value="Genomic_DNA"/>
</dbReference>
<keyword evidence="3" id="KW-1185">Reference proteome</keyword>
<dbReference type="AlphaFoldDB" id="V8N7F8"/>
<reference evidence="2 3" key="1">
    <citation type="journal article" date="2013" name="Proc. Natl. Acad. Sci. U.S.A.">
        <title>The king cobra genome reveals dynamic gene evolution and adaptation in the snake venom system.</title>
        <authorList>
            <person name="Vonk F.J."/>
            <person name="Casewell N.R."/>
            <person name="Henkel C.V."/>
            <person name="Heimberg A.M."/>
            <person name="Jansen H.J."/>
            <person name="McCleary R.J."/>
            <person name="Kerkkamp H.M."/>
            <person name="Vos R.A."/>
            <person name="Guerreiro I."/>
            <person name="Calvete J.J."/>
            <person name="Wuster W."/>
            <person name="Woods A.E."/>
            <person name="Logan J.M."/>
            <person name="Harrison R.A."/>
            <person name="Castoe T.A."/>
            <person name="de Koning A.P."/>
            <person name="Pollock D.D."/>
            <person name="Yandell M."/>
            <person name="Calderon D."/>
            <person name="Renjifo C."/>
            <person name="Currier R.B."/>
            <person name="Salgado D."/>
            <person name="Pla D."/>
            <person name="Sanz L."/>
            <person name="Hyder A.S."/>
            <person name="Ribeiro J.M."/>
            <person name="Arntzen J.W."/>
            <person name="van den Thillart G.E."/>
            <person name="Boetzer M."/>
            <person name="Pirovano W."/>
            <person name="Dirks R.P."/>
            <person name="Spaink H.P."/>
            <person name="Duboule D."/>
            <person name="McGlinn E."/>
            <person name="Kini R.M."/>
            <person name="Richardson M.K."/>
        </authorList>
    </citation>
    <scope>NUCLEOTIDE SEQUENCE</scope>
    <source>
        <tissue evidence="2">Blood</tissue>
    </source>
</reference>
<gene>
    <name evidence="2" type="ORF">L345_16250</name>
</gene>
<organism evidence="2 3">
    <name type="scientific">Ophiophagus hannah</name>
    <name type="common">King cobra</name>
    <name type="synonym">Naja hannah</name>
    <dbReference type="NCBI Taxonomy" id="8665"/>
    <lineage>
        <taxon>Eukaryota</taxon>
        <taxon>Metazoa</taxon>
        <taxon>Chordata</taxon>
        <taxon>Craniata</taxon>
        <taxon>Vertebrata</taxon>
        <taxon>Euteleostomi</taxon>
        <taxon>Lepidosauria</taxon>
        <taxon>Squamata</taxon>
        <taxon>Bifurcata</taxon>
        <taxon>Unidentata</taxon>
        <taxon>Episquamata</taxon>
        <taxon>Toxicofera</taxon>
        <taxon>Serpentes</taxon>
        <taxon>Colubroidea</taxon>
        <taxon>Elapidae</taxon>
        <taxon>Elapinae</taxon>
        <taxon>Ophiophagus</taxon>
    </lineage>
</organism>
<feature type="region of interest" description="Disordered" evidence="1">
    <location>
        <begin position="1"/>
        <end position="55"/>
    </location>
</feature>
<dbReference type="Proteomes" id="UP000018936">
    <property type="component" value="Unassembled WGS sequence"/>
</dbReference>
<name>V8N7F8_OPHHA</name>
<accession>V8N7F8</accession>
<evidence type="ECO:0000313" key="3">
    <source>
        <dbReference type="Proteomes" id="UP000018936"/>
    </source>
</evidence>
<comment type="caution">
    <text evidence="2">The sequence shown here is derived from an EMBL/GenBank/DDBJ whole genome shotgun (WGS) entry which is preliminary data.</text>
</comment>
<feature type="non-terminal residue" evidence="2">
    <location>
        <position position="1"/>
    </location>
</feature>
<evidence type="ECO:0000313" key="2">
    <source>
        <dbReference type="EMBL" id="ETE58030.1"/>
    </source>
</evidence>
<feature type="compositionally biased region" description="Basic and acidic residues" evidence="1">
    <location>
        <begin position="28"/>
        <end position="44"/>
    </location>
</feature>
<feature type="compositionally biased region" description="Basic and acidic residues" evidence="1">
    <location>
        <begin position="8"/>
        <end position="18"/>
    </location>
</feature>
<protein>
    <submittedName>
        <fullName evidence="2">Uncharacterized protein</fullName>
    </submittedName>
</protein>
<evidence type="ECO:0000256" key="1">
    <source>
        <dbReference type="SAM" id="MobiDB-lite"/>
    </source>
</evidence>
<sequence>MASMVGHGESRQAGEARRSSGVRGQRGPSEEARQQLRKDGRRGEAQSNFLFRMPHGRKTVCRAVSVLFLGRKQQQADKEDGNKNTLHN</sequence>
<proteinExistence type="predicted"/>